<sequence>MIDINKYYNDTIKYIFDNPVEIYIMWGILIIFIIMIIIYVYSKATCYDESFKYIQYYL</sequence>
<evidence type="ECO:0008006" key="4">
    <source>
        <dbReference type="Google" id="ProtNLM"/>
    </source>
</evidence>
<name>A0A2H4UU14_9VIRU</name>
<organism evidence="2">
    <name type="scientific">Bodo saltans virus</name>
    <dbReference type="NCBI Taxonomy" id="2024608"/>
    <lineage>
        <taxon>Viruses</taxon>
        <taxon>Varidnaviria</taxon>
        <taxon>Bamfordvirae</taxon>
        <taxon>Nucleocytoviricota</taxon>
        <taxon>Megaviricetes</taxon>
        <taxon>Imitervirales</taxon>
        <taxon>Mimiviridae</taxon>
        <taxon>Klosneuvirinae</taxon>
        <taxon>Theiavirus</taxon>
        <taxon>Theiavirus salishense</taxon>
    </lineage>
</organism>
<gene>
    <name evidence="2" type="ORF">BMW23_0377</name>
</gene>
<evidence type="ECO:0000256" key="1">
    <source>
        <dbReference type="SAM" id="Phobius"/>
    </source>
</evidence>
<evidence type="ECO:0000313" key="2">
    <source>
        <dbReference type="EMBL" id="ATZ80431.1"/>
    </source>
</evidence>
<keyword evidence="1" id="KW-0812">Transmembrane</keyword>
<reference evidence="2" key="1">
    <citation type="journal article" date="2017" name="Elife">
        <title>The kinetoplastid-infecting Bodo saltans virus (BsV), a window into the most abundant giant viruses in the sea.</title>
        <authorList>
            <person name="Deeg C.M."/>
            <person name="Chow C.-E.T."/>
            <person name="Suttle C.A."/>
        </authorList>
    </citation>
    <scope>NUCLEOTIDE SEQUENCE</scope>
    <source>
        <strain evidence="2">NG1</strain>
    </source>
</reference>
<protein>
    <recommendedName>
        <fullName evidence="4">Transmembrane protein</fullName>
    </recommendedName>
</protein>
<dbReference type="Proteomes" id="UP000240325">
    <property type="component" value="Segment"/>
</dbReference>
<keyword evidence="1" id="KW-0472">Membrane</keyword>
<accession>A0A2H4UU14</accession>
<proteinExistence type="predicted"/>
<evidence type="ECO:0000313" key="3">
    <source>
        <dbReference type="Proteomes" id="UP000240325"/>
    </source>
</evidence>
<feature type="transmembrane region" description="Helical" evidence="1">
    <location>
        <begin position="23"/>
        <end position="42"/>
    </location>
</feature>
<dbReference type="EMBL" id="MF782455">
    <property type="protein sequence ID" value="ATZ80431.1"/>
    <property type="molecule type" value="Genomic_DNA"/>
</dbReference>
<keyword evidence="3" id="KW-1185">Reference proteome</keyword>
<keyword evidence="1" id="KW-1133">Transmembrane helix</keyword>